<feature type="region of interest" description="Disordered" evidence="1">
    <location>
        <begin position="62"/>
        <end position="121"/>
    </location>
</feature>
<feature type="compositionally biased region" description="Acidic residues" evidence="1">
    <location>
        <begin position="99"/>
        <end position="115"/>
    </location>
</feature>
<evidence type="ECO:0000259" key="3">
    <source>
        <dbReference type="Pfam" id="PF13399"/>
    </source>
</evidence>
<evidence type="ECO:0000313" key="4">
    <source>
        <dbReference type="EMBL" id="MPV38450.1"/>
    </source>
</evidence>
<keyword evidence="2" id="KW-0812">Transmembrane</keyword>
<comment type="caution">
    <text evidence="4">The sequence shown here is derived from an EMBL/GenBank/DDBJ whole genome shotgun (WGS) entry which is preliminary data.</text>
</comment>
<accession>A0A6N7EK56</accession>
<feature type="domain" description="LytR/CpsA/Psr regulator C-terminal" evidence="3">
    <location>
        <begin position="126"/>
        <end position="213"/>
    </location>
</feature>
<dbReference type="Proteomes" id="UP000437709">
    <property type="component" value="Unassembled WGS sequence"/>
</dbReference>
<name>A0A6N7EK56_9MICO</name>
<dbReference type="AlphaFoldDB" id="A0A6N7EK56"/>
<dbReference type="OrthoDB" id="5147502at2"/>
<dbReference type="EMBL" id="WHPC01000081">
    <property type="protein sequence ID" value="MPV38450.1"/>
    <property type="molecule type" value="Genomic_DNA"/>
</dbReference>
<reference evidence="4 5" key="1">
    <citation type="submission" date="2019-10" db="EMBL/GenBank/DDBJ databases">
        <title>Georgenia wutianyii sp. nov. and Georgenia yuyongxinii sp. nov. isolated from plateau pika (Ochotona curzoniae) in the Qinghai-Tibet plateau of China.</title>
        <authorList>
            <person name="Tian Z."/>
        </authorList>
    </citation>
    <scope>NUCLEOTIDE SEQUENCE [LARGE SCALE GENOMIC DNA]</scope>
    <source>
        <strain evidence="4 5">JCM 19765</strain>
    </source>
</reference>
<evidence type="ECO:0000256" key="2">
    <source>
        <dbReference type="SAM" id="Phobius"/>
    </source>
</evidence>
<dbReference type="Gene3D" id="3.30.70.2390">
    <property type="match status" value="1"/>
</dbReference>
<feature type="transmembrane region" description="Helical" evidence="2">
    <location>
        <begin position="37"/>
        <end position="59"/>
    </location>
</feature>
<proteinExistence type="predicted"/>
<sequence length="215" mass="21646">MSMHNREDYPEDEFDVAGRDRIPQGVHRGARPMWRTLLPIVAIVVLAPLLAWGAISLLGGAGEEEPPPTATTAGEETDPAGEPTGGPTGEPTDGAATDEPTDDGATDGEPTDEPTDGAGGDVQLDASIVVLNGAGINGLAGEAVTELSGAGFTGGSAADYASAAPASTTLYYNNAELQATAEEVADVLGITDLVESASATQTVDIAVVLRADFAG</sequence>
<organism evidence="4 5">
    <name type="scientific">Georgenia subflava</name>
    <dbReference type="NCBI Taxonomy" id="1622177"/>
    <lineage>
        <taxon>Bacteria</taxon>
        <taxon>Bacillati</taxon>
        <taxon>Actinomycetota</taxon>
        <taxon>Actinomycetes</taxon>
        <taxon>Micrococcales</taxon>
        <taxon>Bogoriellaceae</taxon>
        <taxon>Georgenia</taxon>
    </lineage>
</organism>
<keyword evidence="2" id="KW-0472">Membrane</keyword>
<evidence type="ECO:0000313" key="5">
    <source>
        <dbReference type="Proteomes" id="UP000437709"/>
    </source>
</evidence>
<keyword evidence="2" id="KW-1133">Transmembrane helix</keyword>
<protein>
    <recommendedName>
        <fullName evidence="3">LytR/CpsA/Psr regulator C-terminal domain-containing protein</fullName>
    </recommendedName>
</protein>
<gene>
    <name evidence="4" type="ORF">GB881_15635</name>
</gene>
<dbReference type="Pfam" id="PF13399">
    <property type="entry name" value="LytR_C"/>
    <property type="match status" value="1"/>
</dbReference>
<keyword evidence="5" id="KW-1185">Reference proteome</keyword>
<dbReference type="InterPro" id="IPR027381">
    <property type="entry name" value="LytR/CpsA/Psr_C"/>
</dbReference>
<evidence type="ECO:0000256" key="1">
    <source>
        <dbReference type="SAM" id="MobiDB-lite"/>
    </source>
</evidence>